<feature type="compositionally biased region" description="Basic and acidic residues" evidence="1">
    <location>
        <begin position="55"/>
        <end position="64"/>
    </location>
</feature>
<keyword evidence="3" id="KW-1185">Reference proteome</keyword>
<comment type="caution">
    <text evidence="2">The sequence shown here is derived from an EMBL/GenBank/DDBJ whole genome shotgun (WGS) entry which is preliminary data.</text>
</comment>
<dbReference type="AlphaFoldDB" id="A0AAN4ZSW9"/>
<dbReference type="Proteomes" id="UP001328107">
    <property type="component" value="Unassembled WGS sequence"/>
</dbReference>
<organism evidence="2 3">
    <name type="scientific">Pristionchus mayeri</name>
    <dbReference type="NCBI Taxonomy" id="1317129"/>
    <lineage>
        <taxon>Eukaryota</taxon>
        <taxon>Metazoa</taxon>
        <taxon>Ecdysozoa</taxon>
        <taxon>Nematoda</taxon>
        <taxon>Chromadorea</taxon>
        <taxon>Rhabditida</taxon>
        <taxon>Rhabditina</taxon>
        <taxon>Diplogasteromorpha</taxon>
        <taxon>Diplogasteroidea</taxon>
        <taxon>Neodiplogasteridae</taxon>
        <taxon>Pristionchus</taxon>
    </lineage>
</organism>
<gene>
    <name evidence="2" type="ORF">PMAYCL1PPCAC_13360</name>
</gene>
<reference evidence="3" key="1">
    <citation type="submission" date="2022-10" db="EMBL/GenBank/DDBJ databases">
        <title>Genome assembly of Pristionchus species.</title>
        <authorList>
            <person name="Yoshida K."/>
            <person name="Sommer R.J."/>
        </authorList>
    </citation>
    <scope>NUCLEOTIDE SEQUENCE [LARGE SCALE GENOMIC DNA]</scope>
    <source>
        <strain evidence="3">RS5460</strain>
    </source>
</reference>
<accession>A0AAN4ZSW9</accession>
<name>A0AAN4ZSW9_9BILA</name>
<dbReference type="EMBL" id="BTRK01000003">
    <property type="protein sequence ID" value="GMR43165.1"/>
    <property type="molecule type" value="Genomic_DNA"/>
</dbReference>
<feature type="region of interest" description="Disordered" evidence="1">
    <location>
        <begin position="43"/>
        <end position="64"/>
    </location>
</feature>
<evidence type="ECO:0000313" key="2">
    <source>
        <dbReference type="EMBL" id="GMR43165.1"/>
    </source>
</evidence>
<evidence type="ECO:0000256" key="1">
    <source>
        <dbReference type="SAM" id="MobiDB-lite"/>
    </source>
</evidence>
<sequence length="64" mass="7191">PVGDPGSQLYKVPDAVYYGPQHDMRGRRLIDADQLLSALKLANQKKKAQKKKREQKSARPETAT</sequence>
<feature type="non-terminal residue" evidence="2">
    <location>
        <position position="64"/>
    </location>
</feature>
<feature type="compositionally biased region" description="Basic residues" evidence="1">
    <location>
        <begin position="43"/>
        <end position="54"/>
    </location>
</feature>
<protein>
    <submittedName>
        <fullName evidence="2">Uncharacterized protein</fullName>
    </submittedName>
</protein>
<feature type="non-terminal residue" evidence="2">
    <location>
        <position position="1"/>
    </location>
</feature>
<evidence type="ECO:0000313" key="3">
    <source>
        <dbReference type="Proteomes" id="UP001328107"/>
    </source>
</evidence>
<proteinExistence type="predicted"/>